<sequence>MMQRPLLFAAAFHGGCADYMHEPLPVDNTTLHDLGFEALPFLSNDAVSEVLVYCGFAMFFVWALSPFVTRRKSFHFVVLLKRVLVVLVLCQVLRIVSFLSTQLPAPAPHCRAPEPTSNEPWPVWWRVIIVNVARQASKGCGDLIFSSHLTFMFLFAWTYAVMGRYLLIKIFWFAYVIATALCIIASRKHYTVDCVVAFYVVPLVFFHFCRKWTTTRDDICTNDNRSIVPLGPSLPMAAVPSHSRGGSLADAALAAAAVNGSHYADKYGLDGSQGEEAVVAAGTLGGGGGANWQQRPASAAVLGAAGSGPAEVVLDVEMAARASSAPVLDEPERPPSPVKQAAAAAQQAWSAISGLPRRMAGGGPAHRRTESQEPVLLMEDQSTGSAGI</sequence>
<evidence type="ECO:0000256" key="7">
    <source>
        <dbReference type="ARBA" id="ARBA00023098"/>
    </source>
</evidence>
<keyword evidence="4 10" id="KW-0812">Transmembrane</keyword>
<dbReference type="GO" id="GO:0000139">
    <property type="term" value="C:Golgi membrane"/>
    <property type="evidence" value="ECO:0007669"/>
    <property type="project" value="TreeGrafter"/>
</dbReference>
<feature type="transmembrane region" description="Helical" evidence="10">
    <location>
        <begin position="50"/>
        <end position="69"/>
    </location>
</feature>
<feature type="domain" description="Sphingomyelin synthase-like" evidence="11">
    <location>
        <begin position="139"/>
        <end position="206"/>
    </location>
</feature>
<dbReference type="PANTHER" id="PTHR21290:SF62">
    <property type="entry name" value="PHOSPHATIDYLINOSITOL:CERAMIDE INOSITOLPHOSPHOTRANSFERASE 1-RELATED"/>
    <property type="match status" value="1"/>
</dbReference>
<evidence type="ECO:0000256" key="8">
    <source>
        <dbReference type="ARBA" id="ARBA00023136"/>
    </source>
</evidence>
<feature type="transmembrane region" description="Helical" evidence="10">
    <location>
        <begin position="166"/>
        <end position="184"/>
    </location>
</feature>
<dbReference type="Pfam" id="PF14360">
    <property type="entry name" value="PAP2_C"/>
    <property type="match status" value="1"/>
</dbReference>
<organism evidence="12 13">
    <name type="scientific">Chlorella ohadii</name>
    <dbReference type="NCBI Taxonomy" id="2649997"/>
    <lineage>
        <taxon>Eukaryota</taxon>
        <taxon>Viridiplantae</taxon>
        <taxon>Chlorophyta</taxon>
        <taxon>core chlorophytes</taxon>
        <taxon>Trebouxiophyceae</taxon>
        <taxon>Chlorellales</taxon>
        <taxon>Chlorellaceae</taxon>
        <taxon>Chlorella clade</taxon>
        <taxon>Chlorella</taxon>
    </lineage>
</organism>
<evidence type="ECO:0000256" key="2">
    <source>
        <dbReference type="ARBA" id="ARBA00005441"/>
    </source>
</evidence>
<keyword evidence="13" id="KW-1185">Reference proteome</keyword>
<evidence type="ECO:0000256" key="6">
    <source>
        <dbReference type="ARBA" id="ARBA00022989"/>
    </source>
</evidence>
<evidence type="ECO:0000256" key="4">
    <source>
        <dbReference type="ARBA" id="ARBA00022692"/>
    </source>
</evidence>
<feature type="region of interest" description="Disordered" evidence="9">
    <location>
        <begin position="353"/>
        <end position="388"/>
    </location>
</feature>
<comment type="similarity">
    <text evidence="2">Belongs to the sphingomyelin synthase family.</text>
</comment>
<keyword evidence="8 10" id="KW-0472">Membrane</keyword>
<evidence type="ECO:0000256" key="9">
    <source>
        <dbReference type="SAM" id="MobiDB-lite"/>
    </source>
</evidence>
<evidence type="ECO:0000256" key="3">
    <source>
        <dbReference type="ARBA" id="ARBA00022679"/>
    </source>
</evidence>
<dbReference type="Proteomes" id="UP001205105">
    <property type="component" value="Unassembled WGS sequence"/>
</dbReference>
<feature type="transmembrane region" description="Helical" evidence="10">
    <location>
        <begin position="143"/>
        <end position="161"/>
    </location>
</feature>
<dbReference type="AlphaFoldDB" id="A0AAD5H100"/>
<dbReference type="GO" id="GO:0033188">
    <property type="term" value="F:sphingomyelin synthase activity"/>
    <property type="evidence" value="ECO:0007669"/>
    <property type="project" value="TreeGrafter"/>
</dbReference>
<dbReference type="InterPro" id="IPR025749">
    <property type="entry name" value="Sphingomyelin_synth-like_dom"/>
</dbReference>
<keyword evidence="6 10" id="KW-1133">Transmembrane helix</keyword>
<name>A0AAD5H100_9CHLO</name>
<comment type="caution">
    <text evidence="12">The sequence shown here is derived from an EMBL/GenBank/DDBJ whole genome shotgun (WGS) entry which is preliminary data.</text>
</comment>
<evidence type="ECO:0000256" key="5">
    <source>
        <dbReference type="ARBA" id="ARBA00022919"/>
    </source>
</evidence>
<evidence type="ECO:0000313" key="12">
    <source>
        <dbReference type="EMBL" id="KAI7839976.1"/>
    </source>
</evidence>
<protein>
    <recommendedName>
        <fullName evidence="11">Sphingomyelin synthase-like domain-containing protein</fullName>
    </recommendedName>
</protein>
<keyword evidence="7" id="KW-0443">Lipid metabolism</keyword>
<keyword evidence="3" id="KW-0808">Transferase</keyword>
<dbReference type="GO" id="GO:0005789">
    <property type="term" value="C:endoplasmic reticulum membrane"/>
    <property type="evidence" value="ECO:0007669"/>
    <property type="project" value="TreeGrafter"/>
</dbReference>
<evidence type="ECO:0000256" key="1">
    <source>
        <dbReference type="ARBA" id="ARBA00004141"/>
    </source>
</evidence>
<gene>
    <name evidence="12" type="ORF">COHA_006297</name>
</gene>
<dbReference type="EMBL" id="JADXDR010000088">
    <property type="protein sequence ID" value="KAI7839976.1"/>
    <property type="molecule type" value="Genomic_DNA"/>
</dbReference>
<dbReference type="GO" id="GO:0046513">
    <property type="term" value="P:ceramide biosynthetic process"/>
    <property type="evidence" value="ECO:0007669"/>
    <property type="project" value="TreeGrafter"/>
</dbReference>
<comment type="subcellular location">
    <subcellularLocation>
        <location evidence="1">Membrane</location>
        <topology evidence="1">Multi-pass membrane protein</topology>
    </subcellularLocation>
</comment>
<evidence type="ECO:0000313" key="13">
    <source>
        <dbReference type="Proteomes" id="UP001205105"/>
    </source>
</evidence>
<feature type="transmembrane region" description="Helical" evidence="10">
    <location>
        <begin position="76"/>
        <end position="96"/>
    </location>
</feature>
<evidence type="ECO:0000259" key="11">
    <source>
        <dbReference type="Pfam" id="PF14360"/>
    </source>
</evidence>
<keyword evidence="5" id="KW-0746">Sphingolipid metabolism</keyword>
<dbReference type="InterPro" id="IPR045221">
    <property type="entry name" value="Sphingomyelin_synth-like"/>
</dbReference>
<dbReference type="PANTHER" id="PTHR21290">
    <property type="entry name" value="SPHINGOMYELIN SYNTHETASE"/>
    <property type="match status" value="1"/>
</dbReference>
<reference evidence="12" key="1">
    <citation type="submission" date="2020-11" db="EMBL/GenBank/DDBJ databases">
        <title>Chlorella ohadii genome sequencing and assembly.</title>
        <authorList>
            <person name="Murik O."/>
            <person name="Treves H."/>
            <person name="Kedem I."/>
            <person name="Shotland Y."/>
            <person name="Kaplan A."/>
        </authorList>
    </citation>
    <scope>NUCLEOTIDE SEQUENCE</scope>
    <source>
        <strain evidence="12">1</strain>
    </source>
</reference>
<dbReference type="GO" id="GO:0047493">
    <property type="term" value="F:ceramide cholinephosphotransferase activity"/>
    <property type="evidence" value="ECO:0007669"/>
    <property type="project" value="TreeGrafter"/>
</dbReference>
<feature type="transmembrane region" description="Helical" evidence="10">
    <location>
        <begin position="190"/>
        <end position="209"/>
    </location>
</feature>
<accession>A0AAD5H100</accession>
<dbReference type="GO" id="GO:0005886">
    <property type="term" value="C:plasma membrane"/>
    <property type="evidence" value="ECO:0007669"/>
    <property type="project" value="TreeGrafter"/>
</dbReference>
<evidence type="ECO:0000256" key="10">
    <source>
        <dbReference type="SAM" id="Phobius"/>
    </source>
</evidence>
<proteinExistence type="inferred from homology"/>